<dbReference type="EMBL" id="VINQ01000148">
    <property type="protein sequence ID" value="KAA0909127.1"/>
    <property type="molecule type" value="Genomic_DNA"/>
</dbReference>
<accession>A0A5A9YWA9</accession>
<evidence type="ECO:0000313" key="2">
    <source>
        <dbReference type="Proteomes" id="UP000325291"/>
    </source>
</evidence>
<name>A0A5A9YWA9_9RHOB</name>
<proteinExistence type="predicted"/>
<reference evidence="1 2" key="1">
    <citation type="submission" date="2019-07" db="EMBL/GenBank/DDBJ databases">
        <title>Aquicoccus porphyridii gen. nov., sp. nov., isolated from a small marine red alga, Porphyridium marinum.</title>
        <authorList>
            <person name="Liu L."/>
        </authorList>
    </citation>
    <scope>NUCLEOTIDE SEQUENCE [LARGE SCALE GENOMIC DNA]</scope>
    <source>
        <strain evidence="1 2">L1 8-17</strain>
    </source>
</reference>
<organism evidence="1 2">
    <name type="scientific">Aquicoccus porphyridii</name>
    <dbReference type="NCBI Taxonomy" id="1852029"/>
    <lineage>
        <taxon>Bacteria</taxon>
        <taxon>Pseudomonadati</taxon>
        <taxon>Pseudomonadota</taxon>
        <taxon>Alphaproteobacteria</taxon>
        <taxon>Rhodobacterales</taxon>
        <taxon>Paracoccaceae</taxon>
        <taxon>Aquicoccus</taxon>
    </lineage>
</organism>
<feature type="non-terminal residue" evidence="1">
    <location>
        <position position="46"/>
    </location>
</feature>
<gene>
    <name evidence="1" type="ORF">FLO80_22190</name>
</gene>
<dbReference type="Proteomes" id="UP000325291">
    <property type="component" value="Unassembled WGS sequence"/>
</dbReference>
<comment type="caution">
    <text evidence="1">The sequence shown here is derived from an EMBL/GenBank/DDBJ whole genome shotgun (WGS) entry which is preliminary data.</text>
</comment>
<sequence length="46" mass="4984">MSTGKIQFAEQNGSFVLKFVGEVRLTLCSALDSTIEKIFAALNFSA</sequence>
<protein>
    <submittedName>
        <fullName evidence="1">Anti-anti-sigma factor</fullName>
    </submittedName>
</protein>
<keyword evidence="2" id="KW-1185">Reference proteome</keyword>
<dbReference type="AlphaFoldDB" id="A0A5A9YWA9"/>
<evidence type="ECO:0000313" key="1">
    <source>
        <dbReference type="EMBL" id="KAA0909127.1"/>
    </source>
</evidence>